<name>A0A218ML33_9VIRU</name>
<sequence>MANKRYNKQVPGFKSGGRVAKMGGGMMMNRPMMNKGGSLKKEGKPGEGPKDMGSPKTKSISSDGKRRRMKFGGSLKPVDKSKNPGLAKLPTDVRNKMGFMKKGGRVGLNSGGDVKKKKVLSDTKVGMTYHPITENSMRNAILRNFSSKGKSGASTGDLKKENKKIKEKAFDRGLRPTEIAKMDKEFNARIKRATKDARFVLKNRTGMSSYRKRQQKAKATDTGSEN</sequence>
<feature type="region of interest" description="Disordered" evidence="1">
    <location>
        <begin position="1"/>
        <end position="115"/>
    </location>
</feature>
<feature type="compositionally biased region" description="Basic and acidic residues" evidence="1">
    <location>
        <begin position="39"/>
        <end position="50"/>
    </location>
</feature>
<dbReference type="EMBL" id="KY052810">
    <property type="protein sequence ID" value="ASE99989.1"/>
    <property type="molecule type" value="Genomic_DNA"/>
</dbReference>
<reference evidence="2" key="2">
    <citation type="journal article" date="2017" name="Nat. Commun.">
        <title>Single-virus genomics reveals hidden cosmopolitan and abundant viruses.</title>
        <authorList>
            <person name="Martinez-Hernandez F."/>
            <person name="Fornas O."/>
            <person name="Lluesma Gomez M."/>
            <person name="Bolduc B."/>
            <person name="de la Cruz Pena M.J."/>
            <person name="Martinez J.M."/>
            <person name="Anton J."/>
            <person name="Gasol J.M."/>
            <person name="Rosselli R."/>
            <person name="Rodriguez-Valera F."/>
            <person name="Sullivan M.B."/>
            <person name="Acinas S.G."/>
            <person name="Martinez-Garcia M."/>
        </authorList>
    </citation>
    <scope>NUCLEOTIDE SEQUENCE</scope>
</reference>
<feature type="compositionally biased region" description="Low complexity" evidence="1">
    <location>
        <begin position="27"/>
        <end position="37"/>
    </location>
</feature>
<accession>A0A218ML33</accession>
<feature type="region of interest" description="Disordered" evidence="1">
    <location>
        <begin position="203"/>
        <end position="226"/>
    </location>
</feature>
<proteinExistence type="predicted"/>
<protein>
    <submittedName>
        <fullName evidence="2">Uncharacterized protein</fullName>
    </submittedName>
</protein>
<organism evidence="2">
    <name type="scientific">uncultured virus</name>
    <dbReference type="NCBI Taxonomy" id="340016"/>
    <lineage>
        <taxon>Viruses</taxon>
        <taxon>environmental samples</taxon>
    </lineage>
</organism>
<evidence type="ECO:0000256" key="1">
    <source>
        <dbReference type="SAM" id="MobiDB-lite"/>
    </source>
</evidence>
<evidence type="ECO:0000313" key="2">
    <source>
        <dbReference type="EMBL" id="ASE99989.1"/>
    </source>
</evidence>
<reference evidence="2" key="1">
    <citation type="submission" date="2016-10" db="EMBL/GenBank/DDBJ databases">
        <authorList>
            <person name="Varghese N."/>
        </authorList>
    </citation>
    <scope>NUCLEOTIDE SEQUENCE</scope>
</reference>
<feature type="region of interest" description="Disordered" evidence="1">
    <location>
        <begin position="146"/>
        <end position="169"/>
    </location>
</feature>